<comment type="caution">
    <text evidence="2">The sequence shown here is derived from an EMBL/GenBank/DDBJ whole genome shotgun (WGS) entry which is preliminary data.</text>
</comment>
<dbReference type="PROSITE" id="PS50910">
    <property type="entry name" value="HEPN"/>
    <property type="match status" value="1"/>
</dbReference>
<evidence type="ECO:0000313" key="2">
    <source>
        <dbReference type="EMBL" id="GER92363.1"/>
    </source>
</evidence>
<dbReference type="SUPFAM" id="SSF81593">
    <property type="entry name" value="Nucleotidyltransferase substrate binding subunit/domain"/>
    <property type="match status" value="1"/>
</dbReference>
<dbReference type="Pfam" id="PF05168">
    <property type="entry name" value="HEPN"/>
    <property type="match status" value="1"/>
</dbReference>
<feature type="domain" description="HEPN" evidence="1">
    <location>
        <begin position="9"/>
        <end position="105"/>
    </location>
</feature>
<dbReference type="AlphaFoldDB" id="A0A5J4KY03"/>
<dbReference type="InterPro" id="IPR007842">
    <property type="entry name" value="HEPN_dom"/>
</dbReference>
<gene>
    <name evidence="2" type="ORF">A45J_0078</name>
</gene>
<protein>
    <recommendedName>
        <fullName evidence="1">HEPN domain-containing protein</fullName>
    </recommendedName>
</protein>
<sequence>MRRDTENFITSAEYDLNTAGHMLKTGRYIYVIFMCHLSIEKMLKAVSAEVTGKTPPKTHNLLYLTKLGEIDFPERHFEFISKINNASVVNTLKISTNSLRLIQKI</sequence>
<organism evidence="2">
    <name type="scientific">hot springs metagenome</name>
    <dbReference type="NCBI Taxonomy" id="433727"/>
    <lineage>
        <taxon>unclassified sequences</taxon>
        <taxon>metagenomes</taxon>
        <taxon>ecological metagenomes</taxon>
    </lineage>
</organism>
<dbReference type="EMBL" id="BLAB01000001">
    <property type="protein sequence ID" value="GER92363.1"/>
    <property type="molecule type" value="Genomic_DNA"/>
</dbReference>
<accession>A0A5J4KY03</accession>
<reference evidence="2" key="1">
    <citation type="submission" date="2019-10" db="EMBL/GenBank/DDBJ databases">
        <title>Metagenomic sequencing of thiosulfate-disproportionating enrichment culture.</title>
        <authorList>
            <person name="Umezawa K."/>
            <person name="Kojima H."/>
            <person name="Fukui M."/>
        </authorList>
    </citation>
    <scope>NUCLEOTIDE SEQUENCE</scope>
    <source>
        <strain evidence="2">45J</strain>
    </source>
</reference>
<dbReference type="Gene3D" id="1.20.120.330">
    <property type="entry name" value="Nucleotidyltransferases domain 2"/>
    <property type="match status" value="1"/>
</dbReference>
<dbReference type="SMART" id="SM00748">
    <property type="entry name" value="HEPN"/>
    <property type="match status" value="1"/>
</dbReference>
<name>A0A5J4KY03_9ZZZZ</name>
<evidence type="ECO:0000259" key="1">
    <source>
        <dbReference type="PROSITE" id="PS50910"/>
    </source>
</evidence>
<proteinExistence type="predicted"/>